<dbReference type="Proteomes" id="UP000038040">
    <property type="component" value="Unplaced"/>
</dbReference>
<protein>
    <submittedName>
        <fullName evidence="6">Apple domain-containing protein</fullName>
    </submittedName>
</protein>
<dbReference type="Proteomes" id="UP000274756">
    <property type="component" value="Unassembled WGS sequence"/>
</dbReference>
<evidence type="ECO:0000256" key="1">
    <source>
        <dbReference type="SAM" id="SignalP"/>
    </source>
</evidence>
<dbReference type="InterPro" id="IPR054450">
    <property type="entry name" value="TIL-like_dom"/>
</dbReference>
<evidence type="ECO:0000313" key="4">
    <source>
        <dbReference type="Proteomes" id="UP000038040"/>
    </source>
</evidence>
<gene>
    <name evidence="3" type="ORF">DME_LOCUS10822</name>
</gene>
<feature type="signal peptide" evidence="1">
    <location>
        <begin position="1"/>
        <end position="16"/>
    </location>
</feature>
<name>A0A158Q6G3_DRAME</name>
<evidence type="ECO:0000259" key="2">
    <source>
        <dbReference type="Pfam" id="PF22897"/>
    </source>
</evidence>
<dbReference type="AlphaFoldDB" id="A0A158Q6G3"/>
<accession>A0A158Q6G3</accession>
<keyword evidence="1" id="KW-0732">Signal</keyword>
<proteinExistence type="predicted"/>
<organism evidence="4 6">
    <name type="scientific">Dracunculus medinensis</name>
    <name type="common">Guinea worm</name>
    <dbReference type="NCBI Taxonomy" id="318479"/>
    <lineage>
        <taxon>Eukaryota</taxon>
        <taxon>Metazoa</taxon>
        <taxon>Ecdysozoa</taxon>
        <taxon>Nematoda</taxon>
        <taxon>Chromadorea</taxon>
        <taxon>Rhabditida</taxon>
        <taxon>Spirurina</taxon>
        <taxon>Dracunculoidea</taxon>
        <taxon>Dracunculidae</taxon>
        <taxon>Dracunculus</taxon>
    </lineage>
</organism>
<feature type="domain" description="TIL-like" evidence="2">
    <location>
        <begin position="192"/>
        <end position="240"/>
    </location>
</feature>
<dbReference type="Pfam" id="PF22897">
    <property type="entry name" value="TIL_2"/>
    <property type="match status" value="2"/>
</dbReference>
<feature type="chain" id="PRO_5041044480" evidence="1">
    <location>
        <begin position="17"/>
        <end position="240"/>
    </location>
</feature>
<reference evidence="6" key="1">
    <citation type="submission" date="2016-04" db="UniProtKB">
        <authorList>
            <consortium name="WormBaseParasite"/>
        </authorList>
    </citation>
    <scope>IDENTIFICATION</scope>
</reference>
<dbReference type="WBParaSite" id="DME_0001000601-mRNA-1">
    <property type="protein sequence ID" value="DME_0001000601-mRNA-1"/>
    <property type="gene ID" value="DME_0001000601"/>
</dbReference>
<evidence type="ECO:0000313" key="5">
    <source>
        <dbReference type="Proteomes" id="UP000274756"/>
    </source>
</evidence>
<sequence>MFFGVLILLPIVHGQGDLNKTEIVRDVNCKLTGQNCGPNMHFTTIKQYYQFRPGFSMKLSLKKVCIQQCKYASTQEMKIVEKFTTQLTTRSPQCSKIGLCALNEKIEDPRCKLTDKKCGENMKFVTVNRSNRIRAAFVYSFRLCIQQCKCVPNEYFEKDGKCLRNSTEILNINQFAYSYGDEVFDFSCQLAGSKCGLNMMFVKIDPYKSRFAYPQFFSSAFCVVQCKCIKPYEGKDGRCI</sequence>
<evidence type="ECO:0000313" key="6">
    <source>
        <dbReference type="WBParaSite" id="DME_0001000601-mRNA-1"/>
    </source>
</evidence>
<keyword evidence="5" id="KW-1185">Reference proteome</keyword>
<dbReference type="EMBL" id="UYYG01001252">
    <property type="protein sequence ID" value="VDN60849.1"/>
    <property type="molecule type" value="Genomic_DNA"/>
</dbReference>
<evidence type="ECO:0000313" key="3">
    <source>
        <dbReference type="EMBL" id="VDN60849.1"/>
    </source>
</evidence>
<feature type="domain" description="TIL-like" evidence="2">
    <location>
        <begin position="116"/>
        <end position="165"/>
    </location>
</feature>
<reference evidence="3 5" key="2">
    <citation type="submission" date="2018-11" db="EMBL/GenBank/DDBJ databases">
        <authorList>
            <consortium name="Pathogen Informatics"/>
        </authorList>
    </citation>
    <scope>NUCLEOTIDE SEQUENCE [LARGE SCALE GENOMIC DNA]</scope>
</reference>